<feature type="transmembrane region" description="Helical" evidence="7">
    <location>
        <begin position="59"/>
        <end position="81"/>
    </location>
</feature>
<comment type="catalytic activity">
    <reaction evidence="7">
        <text>L-cysteinyl-[prolipoprotein] + a 1,2-diacyl-sn-glycero-3-phospho-(1'-sn-glycerol) = an S-1,2-diacyl-sn-glyceryl-L-cysteinyl-[prolipoprotein] + sn-glycerol 1-phosphate + H(+)</text>
        <dbReference type="Rhea" id="RHEA:56712"/>
        <dbReference type="Rhea" id="RHEA-COMP:14679"/>
        <dbReference type="Rhea" id="RHEA-COMP:14680"/>
        <dbReference type="ChEBI" id="CHEBI:15378"/>
        <dbReference type="ChEBI" id="CHEBI:29950"/>
        <dbReference type="ChEBI" id="CHEBI:57685"/>
        <dbReference type="ChEBI" id="CHEBI:64716"/>
        <dbReference type="ChEBI" id="CHEBI:140658"/>
        <dbReference type="EC" id="2.5.1.145"/>
    </reaction>
</comment>
<name>A0AA49GDQ3_9BACT</name>
<dbReference type="EC" id="2.5.1.145" evidence="7"/>
<comment type="function">
    <text evidence="7">Catalyzes the transfer of the diacylglyceryl group from phosphatidylglycerol to the sulfhydryl group of the N-terminal cysteine of a prolipoprotein, the first step in the formation of mature lipoproteins.</text>
</comment>
<dbReference type="Proteomes" id="UP001230496">
    <property type="component" value="Chromosome"/>
</dbReference>
<dbReference type="PANTHER" id="PTHR30589:SF0">
    <property type="entry name" value="PHOSPHATIDYLGLYCEROL--PROLIPOPROTEIN DIACYLGLYCERYL TRANSFERASE"/>
    <property type="match status" value="1"/>
</dbReference>
<feature type="transmembrane region" description="Helical" evidence="7">
    <location>
        <begin position="20"/>
        <end position="39"/>
    </location>
</feature>
<comment type="pathway">
    <text evidence="7">Protein modification; lipoprotein biosynthesis (diacylglyceryl transfer).</text>
</comment>
<evidence type="ECO:0000256" key="3">
    <source>
        <dbReference type="ARBA" id="ARBA00022679"/>
    </source>
</evidence>
<evidence type="ECO:0000256" key="5">
    <source>
        <dbReference type="ARBA" id="ARBA00022989"/>
    </source>
</evidence>
<feature type="transmembrane region" description="Helical" evidence="7">
    <location>
        <begin position="182"/>
        <end position="200"/>
    </location>
</feature>
<keyword evidence="6 7" id="KW-0472">Membrane</keyword>
<accession>A0AA49GDQ3</accession>
<keyword evidence="9" id="KW-1185">Reference proteome</keyword>
<feature type="transmembrane region" description="Helical" evidence="7">
    <location>
        <begin position="209"/>
        <end position="226"/>
    </location>
</feature>
<evidence type="ECO:0000256" key="4">
    <source>
        <dbReference type="ARBA" id="ARBA00022692"/>
    </source>
</evidence>
<dbReference type="KEGG" id="msaa:QYS49_00050"/>
<evidence type="ECO:0000256" key="7">
    <source>
        <dbReference type="HAMAP-Rule" id="MF_01147"/>
    </source>
</evidence>
<dbReference type="HAMAP" id="MF_01147">
    <property type="entry name" value="Lgt"/>
    <property type="match status" value="1"/>
</dbReference>
<keyword evidence="4 7" id="KW-0812">Transmembrane</keyword>
<feature type="binding site" evidence="7">
    <location>
        <position position="149"/>
    </location>
    <ligand>
        <name>a 1,2-diacyl-sn-glycero-3-phospho-(1'-sn-glycerol)</name>
        <dbReference type="ChEBI" id="CHEBI:64716"/>
    </ligand>
</feature>
<feature type="transmembrane region" description="Helical" evidence="7">
    <location>
        <begin position="131"/>
        <end position="151"/>
    </location>
</feature>
<dbReference type="NCBIfam" id="TIGR00544">
    <property type="entry name" value="lgt"/>
    <property type="match status" value="1"/>
</dbReference>
<dbReference type="GO" id="GO:0008961">
    <property type="term" value="F:phosphatidylglycerol-prolipoprotein diacylglyceryl transferase activity"/>
    <property type="evidence" value="ECO:0007669"/>
    <property type="project" value="UniProtKB-UniRule"/>
</dbReference>
<evidence type="ECO:0000256" key="2">
    <source>
        <dbReference type="ARBA" id="ARBA00022475"/>
    </source>
</evidence>
<evidence type="ECO:0000256" key="6">
    <source>
        <dbReference type="ARBA" id="ARBA00023136"/>
    </source>
</evidence>
<keyword evidence="5 7" id="KW-1133">Transmembrane helix</keyword>
<evidence type="ECO:0000256" key="1">
    <source>
        <dbReference type="ARBA" id="ARBA00007150"/>
    </source>
</evidence>
<protein>
    <recommendedName>
        <fullName evidence="7">Phosphatidylglycerol--prolipoprotein diacylglyceryl transferase</fullName>
        <ecNumber evidence="7">2.5.1.145</ecNumber>
    </recommendedName>
</protein>
<dbReference type="EMBL" id="CP129971">
    <property type="protein sequence ID" value="WKK75911.1"/>
    <property type="molecule type" value="Genomic_DNA"/>
</dbReference>
<dbReference type="PANTHER" id="PTHR30589">
    <property type="entry name" value="PROLIPOPROTEIN DIACYLGLYCERYL TRANSFERASE"/>
    <property type="match status" value="1"/>
</dbReference>
<organism evidence="8 9">
    <name type="scientific">Marivirga salinarum</name>
    <dbReference type="NCBI Taxonomy" id="3059078"/>
    <lineage>
        <taxon>Bacteria</taxon>
        <taxon>Pseudomonadati</taxon>
        <taxon>Bacteroidota</taxon>
        <taxon>Cytophagia</taxon>
        <taxon>Cytophagales</taxon>
        <taxon>Marivirgaceae</taxon>
        <taxon>Marivirga</taxon>
    </lineage>
</organism>
<sequence length="268" mass="31057">MLNYIIWNPDGTLIDFGFYQLRWYSLLFGLGFILGYQFVKWRFKRDDVDTKLLDNLAVYLVVGTIIGARLGHCIFYDWDYYQNHLLEILLPFRFSPSFEFIGYRGLASHGGGAGVIIALLIFAWREKISKLWILDTIALVIPLAAACIRLGNLMNSEIIGNATNVSWAFIFKHIDNIPRHPAQLYEALSYLVIFGILFWLDKKQKFQKGFVLGLMLVLMFTARFFIEFVKADQSAFEADMTLNMGQWLSIPYVILGLVFIWFGMKRKE</sequence>
<dbReference type="Pfam" id="PF01790">
    <property type="entry name" value="LGT"/>
    <property type="match status" value="1"/>
</dbReference>
<comment type="subcellular location">
    <subcellularLocation>
        <location evidence="7">Cell membrane</location>
        <topology evidence="7">Multi-pass membrane protein</topology>
    </subcellularLocation>
</comment>
<comment type="similarity">
    <text evidence="1 7">Belongs to the Lgt family.</text>
</comment>
<evidence type="ECO:0000313" key="8">
    <source>
        <dbReference type="EMBL" id="WKK75911.1"/>
    </source>
</evidence>
<dbReference type="RefSeq" id="WP_308350899.1">
    <property type="nucleotide sequence ID" value="NZ_CP129971.1"/>
</dbReference>
<evidence type="ECO:0000313" key="9">
    <source>
        <dbReference type="Proteomes" id="UP001230496"/>
    </source>
</evidence>
<gene>
    <name evidence="7 8" type="primary">lgt</name>
    <name evidence="8" type="ORF">QYS49_00050</name>
</gene>
<feature type="transmembrane region" description="Helical" evidence="7">
    <location>
        <begin position="101"/>
        <end position="124"/>
    </location>
</feature>
<keyword evidence="3 7" id="KW-0808">Transferase</keyword>
<dbReference type="InterPro" id="IPR001640">
    <property type="entry name" value="Lgt"/>
</dbReference>
<dbReference type="GO" id="GO:0005886">
    <property type="term" value="C:plasma membrane"/>
    <property type="evidence" value="ECO:0007669"/>
    <property type="project" value="UniProtKB-SubCell"/>
</dbReference>
<proteinExistence type="inferred from homology"/>
<keyword evidence="2 7" id="KW-1003">Cell membrane</keyword>
<dbReference type="GO" id="GO:0042158">
    <property type="term" value="P:lipoprotein biosynthetic process"/>
    <property type="evidence" value="ECO:0007669"/>
    <property type="project" value="UniProtKB-UniRule"/>
</dbReference>
<dbReference type="AlphaFoldDB" id="A0AA49GDQ3"/>
<reference evidence="8 9" key="1">
    <citation type="submission" date="2023-08" db="EMBL/GenBank/DDBJ databases">
        <title>Comparative genomics and taxonomic characterization of three novel marine species of genus Marivirga.</title>
        <authorList>
            <person name="Muhammad N."/>
            <person name="Kim S.-G."/>
        </authorList>
    </citation>
    <scope>NUCLEOTIDE SEQUENCE [LARGE SCALE GENOMIC DNA]</scope>
    <source>
        <strain evidence="8 9">BDSF4-3</strain>
    </source>
</reference>
<feature type="transmembrane region" description="Helical" evidence="7">
    <location>
        <begin position="246"/>
        <end position="264"/>
    </location>
</feature>